<name>A0ABV2RBW9_9CAUL</name>
<dbReference type="SUPFAM" id="SSF63380">
    <property type="entry name" value="Riboflavin synthase domain-like"/>
    <property type="match status" value="1"/>
</dbReference>
<dbReference type="InterPro" id="IPR017938">
    <property type="entry name" value="Riboflavin_synthase-like_b-brl"/>
</dbReference>
<evidence type="ECO:0000313" key="3">
    <source>
        <dbReference type="EMBL" id="MET4684074.1"/>
    </source>
</evidence>
<dbReference type="Gene3D" id="3.40.50.80">
    <property type="entry name" value="Nucleotide-binding domain of ferredoxin-NADP reductase (FNR) module"/>
    <property type="match status" value="1"/>
</dbReference>
<reference evidence="3 4" key="1">
    <citation type="submission" date="2024-06" db="EMBL/GenBank/DDBJ databases">
        <title>Sorghum-associated microbial communities from plants grown in Nebraska, USA.</title>
        <authorList>
            <person name="Schachtman D."/>
        </authorList>
    </citation>
    <scope>NUCLEOTIDE SEQUENCE [LARGE SCALE GENOMIC DNA]</scope>
    <source>
        <strain evidence="3 4">2814</strain>
    </source>
</reference>
<dbReference type="CDD" id="cd06193">
    <property type="entry name" value="siderophore_interacting"/>
    <property type="match status" value="1"/>
</dbReference>
<evidence type="ECO:0000313" key="4">
    <source>
        <dbReference type="Proteomes" id="UP001549313"/>
    </source>
</evidence>
<dbReference type="PANTHER" id="PTHR30157:SF0">
    <property type="entry name" value="NADPH-DEPENDENT FERRIC-CHELATE REDUCTASE"/>
    <property type="match status" value="1"/>
</dbReference>
<accession>A0ABV2RBW9</accession>
<protein>
    <submittedName>
        <fullName evidence="3">NADPH-dependent ferric siderophore reductase</fullName>
    </submittedName>
</protein>
<comment type="caution">
    <text evidence="3">The sequence shown here is derived from an EMBL/GenBank/DDBJ whole genome shotgun (WGS) entry which is preliminary data.</text>
</comment>
<dbReference type="Pfam" id="PF08021">
    <property type="entry name" value="FAD_binding_9"/>
    <property type="match status" value="1"/>
</dbReference>
<evidence type="ECO:0000259" key="2">
    <source>
        <dbReference type="PROSITE" id="PS51384"/>
    </source>
</evidence>
<feature type="domain" description="FAD-binding FR-type" evidence="2">
    <location>
        <begin position="16"/>
        <end position="137"/>
    </location>
</feature>
<dbReference type="InterPro" id="IPR039261">
    <property type="entry name" value="FNR_nucleotide-bd"/>
</dbReference>
<keyword evidence="4" id="KW-1185">Reference proteome</keyword>
<comment type="similarity">
    <text evidence="1">Belongs to the SIP oxidoreductase family.</text>
</comment>
<dbReference type="Pfam" id="PF04954">
    <property type="entry name" value="SIP"/>
    <property type="match status" value="1"/>
</dbReference>
<dbReference type="PROSITE" id="PS51384">
    <property type="entry name" value="FAD_FR"/>
    <property type="match status" value="1"/>
</dbReference>
<dbReference type="Gene3D" id="2.40.30.10">
    <property type="entry name" value="Translation factors"/>
    <property type="match status" value="1"/>
</dbReference>
<dbReference type="InterPro" id="IPR017927">
    <property type="entry name" value="FAD-bd_FR_type"/>
</dbReference>
<evidence type="ECO:0000256" key="1">
    <source>
        <dbReference type="ARBA" id="ARBA00035644"/>
    </source>
</evidence>
<dbReference type="Proteomes" id="UP001549313">
    <property type="component" value="Unassembled WGS sequence"/>
</dbReference>
<dbReference type="InterPro" id="IPR007037">
    <property type="entry name" value="SIP_rossman_dom"/>
</dbReference>
<organism evidence="3 4">
    <name type="scientific">Brevundimonas faecalis</name>
    <dbReference type="NCBI Taxonomy" id="947378"/>
    <lineage>
        <taxon>Bacteria</taxon>
        <taxon>Pseudomonadati</taxon>
        <taxon>Pseudomonadota</taxon>
        <taxon>Alphaproteobacteria</taxon>
        <taxon>Caulobacterales</taxon>
        <taxon>Caulobacteraceae</taxon>
        <taxon>Brevundimonas</taxon>
    </lineage>
</organism>
<dbReference type="InterPro" id="IPR039374">
    <property type="entry name" value="SIP_fam"/>
</dbReference>
<sequence length="271" mass="29383">MREALLRQPRRVRHELKFRRAQVESVEQLTPVLRRVVLTGDELEGFFSPGFDDHLKIFPAPRGQNLILPTVGPDGPVFPEPRPVARDYTPRAYDATNQRLTIDFAVGHGGPATAWAEDARVGDVLGLGGPRGSLLVPTSFSEHLLVGDEAAIPAIARRLEELPEGARAVVCIEVADASGELALSSAADVEIVWVHRDGGPRGRPEALTAAAVEAAGRIDPIDAYVWVACESSVARAMRAALLAARPFNPKWMKVAGYWRLGRAGSHEVIED</sequence>
<dbReference type="EMBL" id="JBEPTF010000002">
    <property type="protein sequence ID" value="MET4684074.1"/>
    <property type="molecule type" value="Genomic_DNA"/>
</dbReference>
<gene>
    <name evidence="3" type="ORF">ABIE19_002004</name>
</gene>
<proteinExistence type="inferred from homology"/>
<dbReference type="InterPro" id="IPR013113">
    <property type="entry name" value="SIP_FAD-bd"/>
</dbReference>
<dbReference type="PANTHER" id="PTHR30157">
    <property type="entry name" value="FERRIC REDUCTASE, NADPH-DEPENDENT"/>
    <property type="match status" value="1"/>
</dbReference>